<evidence type="ECO:0000313" key="2">
    <source>
        <dbReference type="Proteomes" id="UP000193577"/>
    </source>
</evidence>
<evidence type="ECO:0000313" key="1">
    <source>
        <dbReference type="EMBL" id="OSC35361.1"/>
    </source>
</evidence>
<dbReference type="OrthoDB" id="9788221at2"/>
<reference evidence="1 2" key="1">
    <citation type="submission" date="2017-04" db="EMBL/GenBank/DDBJ databases">
        <title>The new phylogeny of genus Mycobacterium.</title>
        <authorList>
            <person name="Tortoli E."/>
            <person name="Trovato A."/>
            <person name="Cirillo D.M."/>
        </authorList>
    </citation>
    <scope>NUCLEOTIDE SEQUENCE [LARGE SCALE GENOMIC DNA]</scope>
    <source>
        <strain evidence="1 2">KCTC 19819</strain>
    </source>
</reference>
<dbReference type="InterPro" id="IPR003719">
    <property type="entry name" value="Phenazine_PhzF-like"/>
</dbReference>
<proteinExistence type="predicted"/>
<dbReference type="GO" id="GO:0005737">
    <property type="term" value="C:cytoplasm"/>
    <property type="evidence" value="ECO:0007669"/>
    <property type="project" value="TreeGrafter"/>
</dbReference>
<dbReference type="GO" id="GO:0016853">
    <property type="term" value="F:isomerase activity"/>
    <property type="evidence" value="ECO:0007669"/>
    <property type="project" value="TreeGrafter"/>
</dbReference>
<organism evidence="1 2">
    <name type="scientific">Mycolicibacillus koreensis</name>
    <dbReference type="NCBI Taxonomy" id="1069220"/>
    <lineage>
        <taxon>Bacteria</taxon>
        <taxon>Bacillati</taxon>
        <taxon>Actinomycetota</taxon>
        <taxon>Actinomycetes</taxon>
        <taxon>Mycobacteriales</taxon>
        <taxon>Mycobacteriaceae</taxon>
        <taxon>Mycolicibacillus</taxon>
    </lineage>
</organism>
<dbReference type="SUPFAM" id="SSF54506">
    <property type="entry name" value="Diaminopimelate epimerase-like"/>
    <property type="match status" value="1"/>
</dbReference>
<dbReference type="RefSeq" id="WP_085302205.1">
    <property type="nucleotide sequence ID" value="NZ_AP022594.1"/>
</dbReference>
<name>A0A7I7SDD6_9MYCO</name>
<dbReference type="Gene3D" id="3.10.310.10">
    <property type="entry name" value="Diaminopimelate Epimerase, Chain A, domain 1"/>
    <property type="match status" value="2"/>
</dbReference>
<dbReference type="Proteomes" id="UP000193577">
    <property type="component" value="Unassembled WGS sequence"/>
</dbReference>
<dbReference type="Pfam" id="PF02567">
    <property type="entry name" value="PhzC-PhzF"/>
    <property type="match status" value="2"/>
</dbReference>
<keyword evidence="2" id="KW-1185">Reference proteome</keyword>
<dbReference type="EMBL" id="NCXO01000004">
    <property type="protein sequence ID" value="OSC35361.1"/>
    <property type="molecule type" value="Genomic_DNA"/>
</dbReference>
<comment type="caution">
    <text evidence="1">The sequence shown here is derived from an EMBL/GenBank/DDBJ whole genome shotgun (WGS) entry which is preliminary data.</text>
</comment>
<protein>
    <submittedName>
        <fullName evidence="1">Uncharacterized protein</fullName>
    </submittedName>
</protein>
<gene>
    <name evidence="1" type="ORF">B8W67_02900</name>
</gene>
<dbReference type="PANTHER" id="PTHR13774:SF32">
    <property type="entry name" value="ANTISENSE-ENHANCING SEQUENCE 1"/>
    <property type="match status" value="1"/>
</dbReference>
<dbReference type="PANTHER" id="PTHR13774">
    <property type="entry name" value="PHENAZINE BIOSYNTHESIS PROTEIN"/>
    <property type="match status" value="1"/>
</dbReference>
<sequence length="228" mass="24495">MAIDVTVARVFTDARGDYGNRLGIVDAAALQPEDRPRLAAHLGYSETIFVALPEPGATTARARIYTPAAELPFAGHPAIGLSWWLREIGRPIRTLQLPAGVVPVSYHGARTTVSARAEWSPEFAMHQVGSPAEVMAAEPSDFPDTVAHYLWAWHDEAAAVVRARMFAPPLGVLEDEATGSAAVRLTDTLQRDLSIIQGRGSRIETVWGADGWIHLSGLVVGEGPMSVV</sequence>
<dbReference type="AlphaFoldDB" id="A0A7I7SDD6"/>
<accession>A0A7I7SDD6</accession>
<dbReference type="PIRSF" id="PIRSF016184">
    <property type="entry name" value="PhzC_PhzF"/>
    <property type="match status" value="1"/>
</dbReference>